<dbReference type="EMBL" id="CP126114">
    <property type="protein sequence ID" value="WHY85923.1"/>
    <property type="molecule type" value="Genomic_DNA"/>
</dbReference>
<dbReference type="RefSeq" id="WP_066093169.1">
    <property type="nucleotide sequence ID" value="NZ_CP126114.1"/>
</dbReference>
<sequence length="151" mass="17717">MENNLVFNIPSYTDDNSAFPKPVHRNYDYWVPLINHFLAKSDTIEIHCWNEEIDTIEEIKSLHIGTFEMFKEENITIFKGKKTSTLSDYLMNNNMNIFGEFKWFTVNFDKGMVPVFHSGHWGTEFFVPNAMEKDIAIIKSVTPTETSFNQY</sequence>
<proteinExistence type="predicted"/>
<dbReference type="Proteomes" id="UP001178288">
    <property type="component" value="Chromosome"/>
</dbReference>
<protein>
    <submittedName>
        <fullName evidence="1">Uncharacterized protein</fullName>
    </submittedName>
</protein>
<accession>A0AA95MST8</accession>
<keyword evidence="2" id="KW-1185">Reference proteome</keyword>
<dbReference type="KEGG" id="nnv:QNH39_25665"/>
<reference evidence="1" key="1">
    <citation type="submission" date="2023-05" db="EMBL/GenBank/DDBJ databases">
        <title>Comparative genomics of Bacillaceae isolates and their secondary metabolite potential.</title>
        <authorList>
            <person name="Song L."/>
            <person name="Nielsen L.J."/>
            <person name="Mohite O."/>
            <person name="Xu X."/>
            <person name="Weber T."/>
            <person name="Kovacs A.T."/>
        </authorList>
    </citation>
    <scope>NUCLEOTIDE SEQUENCE</scope>
    <source>
        <strain evidence="1">XLM17</strain>
    </source>
</reference>
<evidence type="ECO:0000313" key="1">
    <source>
        <dbReference type="EMBL" id="WHY85923.1"/>
    </source>
</evidence>
<name>A0AA95MST8_9BACI</name>
<evidence type="ECO:0000313" key="2">
    <source>
        <dbReference type="Proteomes" id="UP001178288"/>
    </source>
</evidence>
<organism evidence="1 2">
    <name type="scientific">Neobacillus novalis</name>
    <dbReference type="NCBI Taxonomy" id="220687"/>
    <lineage>
        <taxon>Bacteria</taxon>
        <taxon>Bacillati</taxon>
        <taxon>Bacillota</taxon>
        <taxon>Bacilli</taxon>
        <taxon>Bacillales</taxon>
        <taxon>Bacillaceae</taxon>
        <taxon>Neobacillus</taxon>
    </lineage>
</organism>
<dbReference type="AlphaFoldDB" id="A0AA95MST8"/>
<gene>
    <name evidence="1" type="ORF">QNH39_25665</name>
</gene>